<keyword evidence="9" id="KW-1185">Reference proteome</keyword>
<name>A0A6J1RY24_FRAOC</name>
<feature type="signal peptide" evidence="7">
    <location>
        <begin position="1"/>
        <end position="21"/>
    </location>
</feature>
<dbReference type="PANTHER" id="PTHR31021:SF1">
    <property type="entry name" value="CHROMOSOME UNDETERMINED SCAFFOLD_56, WHOLE GENOME SHOTGUN SEQUENCE"/>
    <property type="match status" value="1"/>
</dbReference>
<dbReference type="GO" id="GO:0005886">
    <property type="term" value="C:plasma membrane"/>
    <property type="evidence" value="ECO:0007669"/>
    <property type="project" value="InterPro"/>
</dbReference>
<evidence type="ECO:0000256" key="3">
    <source>
        <dbReference type="ARBA" id="ARBA00022729"/>
    </source>
</evidence>
<evidence type="ECO:0000256" key="4">
    <source>
        <dbReference type="ARBA" id="ARBA00023136"/>
    </source>
</evidence>
<feature type="chain" id="PRO_5026968183" evidence="7">
    <location>
        <begin position="22"/>
        <end position="557"/>
    </location>
</feature>
<comment type="subcellular location">
    <subcellularLocation>
        <location evidence="1">Membrane</location>
        <topology evidence="1">Single-pass membrane protein</topology>
    </subcellularLocation>
</comment>
<dbReference type="PANTHER" id="PTHR31021">
    <property type="entry name" value="ADENOMATOSIS POLYPOSIS COLI DOWN-REGULATED 1"/>
    <property type="match status" value="1"/>
</dbReference>
<gene>
    <name evidence="10" type="primary">LOC113203374</name>
</gene>
<dbReference type="Pfam" id="PF14921">
    <property type="entry name" value="APCDDC"/>
    <property type="match status" value="2"/>
</dbReference>
<dbReference type="OrthoDB" id="5985602at2759"/>
<dbReference type="AlphaFoldDB" id="A0A6J1RY24"/>
<dbReference type="RefSeq" id="XP_026273849.1">
    <property type="nucleotide sequence ID" value="XM_026418064.2"/>
</dbReference>
<dbReference type="KEGG" id="foc:113203374"/>
<keyword evidence="3 7" id="KW-0732">Signal</keyword>
<feature type="region of interest" description="Disordered" evidence="6">
    <location>
        <begin position="477"/>
        <end position="527"/>
    </location>
</feature>
<dbReference type="GO" id="GO:0017147">
    <property type="term" value="F:Wnt-protein binding"/>
    <property type="evidence" value="ECO:0007669"/>
    <property type="project" value="InterPro"/>
</dbReference>
<keyword evidence="4" id="KW-0472">Membrane</keyword>
<feature type="region of interest" description="Disordered" evidence="6">
    <location>
        <begin position="184"/>
        <end position="208"/>
    </location>
</feature>
<keyword evidence="2" id="KW-0812">Transmembrane</keyword>
<feature type="compositionally biased region" description="Acidic residues" evidence="6">
    <location>
        <begin position="514"/>
        <end position="527"/>
    </location>
</feature>
<dbReference type="GeneID" id="113203374"/>
<accession>A0A6J1RY24</accession>
<dbReference type="Proteomes" id="UP000504606">
    <property type="component" value="Unplaced"/>
</dbReference>
<evidence type="ECO:0000256" key="6">
    <source>
        <dbReference type="SAM" id="MobiDB-lite"/>
    </source>
</evidence>
<dbReference type="GO" id="GO:0030178">
    <property type="term" value="P:negative regulation of Wnt signaling pathway"/>
    <property type="evidence" value="ECO:0007669"/>
    <property type="project" value="InterPro"/>
</dbReference>
<proteinExistence type="predicted"/>
<evidence type="ECO:0000256" key="7">
    <source>
        <dbReference type="SAM" id="SignalP"/>
    </source>
</evidence>
<dbReference type="InterPro" id="IPR029405">
    <property type="entry name" value="APCDD1_dom"/>
</dbReference>
<reference evidence="10" key="1">
    <citation type="submission" date="2025-08" db="UniProtKB">
        <authorList>
            <consortium name="RefSeq"/>
        </authorList>
    </citation>
    <scope>IDENTIFICATION</scope>
    <source>
        <tissue evidence="10">Whole organism</tissue>
    </source>
</reference>
<feature type="domain" description="APCDD1" evidence="8">
    <location>
        <begin position="308"/>
        <end position="508"/>
    </location>
</feature>
<evidence type="ECO:0000313" key="9">
    <source>
        <dbReference type="Proteomes" id="UP000504606"/>
    </source>
</evidence>
<evidence type="ECO:0000256" key="1">
    <source>
        <dbReference type="ARBA" id="ARBA00004167"/>
    </source>
</evidence>
<evidence type="ECO:0000256" key="2">
    <source>
        <dbReference type="ARBA" id="ARBA00022692"/>
    </source>
</evidence>
<dbReference type="InterPro" id="IPR042425">
    <property type="entry name" value="APCDD1"/>
</dbReference>
<evidence type="ECO:0000256" key="5">
    <source>
        <dbReference type="ARBA" id="ARBA00023180"/>
    </source>
</evidence>
<protein>
    <submittedName>
        <fullName evidence="10">Protein APCDD1-like</fullName>
    </submittedName>
</protein>
<sequence>MAPSWITTTLLLLATAGLTGGVRPELLLRDPLAVNDWDDARCDRLAEDVAYADQNTVVDNPPKMAAKWVSEGCEVRPGPEFLLRSYTFHRNGTFRLLQFHYGEESCSLPLYTVSAKGRYKARGRSWLTPAATEAEYTLTRVTVTAQSAEVAEELAARVNATCPGQVRRRWKPYREYVVLSLNEDGGDVQQPRNNLPPSEPAPHHHHGQVRLMSTSDVDCLSALHAAFHELQLLRTQRRPHGPRSRAAAAAPRHELLLGDVHSRPDQRGTYRPTAFQVPLLRADQTHGCDVCHAVARASERSPPILHARPRLPPYLGGDWVSSRCETRPLGLFLRRRLRVRAAGAGAAGGDAWMSWQGEYEFYSDPFCTTPTFTATEAGRYAVGGPSSQVLGALQADFRVERAALTVLDPGMVASLRADPRCGGGLVLGEWQVGVPRDLTATHGCAPLGLVVPTVRYELVRVDMDSWGQSLLFLGQSDTENRRGGPSERPTAYQPPLVRCRGLPPPVPALSTLQDAEDDDDDDDDESDADVRFAFSSSARTTASSLVGFLFAFALLRV</sequence>
<dbReference type="SMART" id="SM01352">
    <property type="entry name" value="APCDDC"/>
    <property type="match status" value="2"/>
</dbReference>
<organism evidence="9 10">
    <name type="scientific">Frankliniella occidentalis</name>
    <name type="common">Western flower thrips</name>
    <name type="synonym">Euthrips occidentalis</name>
    <dbReference type="NCBI Taxonomy" id="133901"/>
    <lineage>
        <taxon>Eukaryota</taxon>
        <taxon>Metazoa</taxon>
        <taxon>Ecdysozoa</taxon>
        <taxon>Arthropoda</taxon>
        <taxon>Hexapoda</taxon>
        <taxon>Insecta</taxon>
        <taxon>Pterygota</taxon>
        <taxon>Neoptera</taxon>
        <taxon>Paraneoptera</taxon>
        <taxon>Thysanoptera</taxon>
        <taxon>Terebrantia</taxon>
        <taxon>Thripoidea</taxon>
        <taxon>Thripidae</taxon>
        <taxon>Frankliniella</taxon>
    </lineage>
</organism>
<keyword evidence="5" id="KW-0325">Glycoprotein</keyword>
<feature type="domain" description="APCDD1" evidence="8">
    <location>
        <begin position="41"/>
        <end position="307"/>
    </location>
</feature>
<evidence type="ECO:0000313" key="10">
    <source>
        <dbReference type="RefSeq" id="XP_026273849.1"/>
    </source>
</evidence>
<evidence type="ECO:0000259" key="8">
    <source>
        <dbReference type="SMART" id="SM01352"/>
    </source>
</evidence>